<dbReference type="Pfam" id="PF01841">
    <property type="entry name" value="Transglut_core"/>
    <property type="match status" value="1"/>
</dbReference>
<gene>
    <name evidence="4" type="ORF">GCU60_01670</name>
</gene>
<dbReference type="SMART" id="SM00460">
    <property type="entry name" value="TGc"/>
    <property type="match status" value="1"/>
</dbReference>
<reference evidence="4 5" key="1">
    <citation type="submission" date="2019-12" db="EMBL/GenBank/DDBJ databases">
        <title>the WGS of Blastococcus saxobsidens 67B17.</title>
        <authorList>
            <person name="Jiang Z."/>
        </authorList>
    </citation>
    <scope>NUCLEOTIDE SEQUENCE [LARGE SCALE GENOMIC DNA]</scope>
    <source>
        <strain evidence="4 5">67B17</strain>
    </source>
</reference>
<protein>
    <submittedName>
        <fullName evidence="4">Transglutaminase domain-containing protein</fullName>
    </submittedName>
</protein>
<evidence type="ECO:0000259" key="3">
    <source>
        <dbReference type="SMART" id="SM00460"/>
    </source>
</evidence>
<dbReference type="AlphaFoldDB" id="A0A6L9VYM3"/>
<dbReference type="SUPFAM" id="SSF54001">
    <property type="entry name" value="Cysteine proteinases"/>
    <property type="match status" value="1"/>
</dbReference>
<proteinExistence type="predicted"/>
<evidence type="ECO:0000256" key="1">
    <source>
        <dbReference type="SAM" id="MobiDB-lite"/>
    </source>
</evidence>
<organism evidence="4 5">
    <name type="scientific">Blastococcus saxobsidens</name>
    <dbReference type="NCBI Taxonomy" id="138336"/>
    <lineage>
        <taxon>Bacteria</taxon>
        <taxon>Bacillati</taxon>
        <taxon>Actinomycetota</taxon>
        <taxon>Actinomycetes</taxon>
        <taxon>Geodermatophilales</taxon>
        <taxon>Geodermatophilaceae</taxon>
        <taxon>Blastococcus</taxon>
    </lineage>
</organism>
<keyword evidence="2" id="KW-0472">Membrane</keyword>
<name>A0A6L9VYM3_9ACTN</name>
<feature type="compositionally biased region" description="Low complexity" evidence="1">
    <location>
        <begin position="569"/>
        <end position="578"/>
    </location>
</feature>
<feature type="region of interest" description="Disordered" evidence="1">
    <location>
        <begin position="560"/>
        <end position="604"/>
    </location>
</feature>
<dbReference type="EMBL" id="JAAGWG010000002">
    <property type="protein sequence ID" value="NEK84474.1"/>
    <property type="molecule type" value="Genomic_DNA"/>
</dbReference>
<feature type="transmembrane region" description="Helical" evidence="2">
    <location>
        <begin position="32"/>
        <end position="50"/>
    </location>
</feature>
<dbReference type="InterPro" id="IPR038765">
    <property type="entry name" value="Papain-like_cys_pep_sf"/>
</dbReference>
<evidence type="ECO:0000313" key="5">
    <source>
        <dbReference type="Proteomes" id="UP000479241"/>
    </source>
</evidence>
<dbReference type="PANTHER" id="PTHR42736">
    <property type="entry name" value="PROTEIN-GLUTAMINE GAMMA-GLUTAMYLTRANSFERASE"/>
    <property type="match status" value="1"/>
</dbReference>
<feature type="transmembrane region" description="Helical" evidence="2">
    <location>
        <begin position="159"/>
        <end position="175"/>
    </location>
</feature>
<dbReference type="InterPro" id="IPR021878">
    <property type="entry name" value="TgpA_N"/>
</dbReference>
<evidence type="ECO:0000313" key="4">
    <source>
        <dbReference type="EMBL" id="NEK84474.1"/>
    </source>
</evidence>
<dbReference type="Proteomes" id="UP000479241">
    <property type="component" value="Unassembled WGS sequence"/>
</dbReference>
<dbReference type="RefSeq" id="WP_163201893.1">
    <property type="nucleotide sequence ID" value="NZ_JAAGWG010000002.1"/>
</dbReference>
<feature type="transmembrane region" description="Helical" evidence="2">
    <location>
        <begin position="70"/>
        <end position="92"/>
    </location>
</feature>
<dbReference type="Pfam" id="PF11992">
    <property type="entry name" value="TgpA_N"/>
    <property type="match status" value="1"/>
</dbReference>
<dbReference type="Gene3D" id="3.10.620.30">
    <property type="match status" value="1"/>
</dbReference>
<keyword evidence="2" id="KW-0812">Transmembrane</keyword>
<accession>A0A6L9VYM3</accession>
<evidence type="ECO:0000256" key="2">
    <source>
        <dbReference type="SAM" id="Phobius"/>
    </source>
</evidence>
<dbReference type="InterPro" id="IPR002931">
    <property type="entry name" value="Transglutaminase-like"/>
</dbReference>
<dbReference type="InterPro" id="IPR052901">
    <property type="entry name" value="Bact_TGase-like"/>
</dbReference>
<feature type="transmembrane region" description="Helical" evidence="2">
    <location>
        <begin position="131"/>
        <end position="152"/>
    </location>
</feature>
<dbReference type="PANTHER" id="PTHR42736:SF1">
    <property type="entry name" value="PROTEIN-GLUTAMINE GAMMA-GLUTAMYLTRANSFERASE"/>
    <property type="match status" value="1"/>
</dbReference>
<sequence length="769" mass="79541">MTRPDVPSALAAATATFLGAFALTPVFSSTAWVLPVAAVVAVVLAGGLLLRGAGQGLSQGRATAWPAERLGTLLVPVGQVALVLCVLTALFAPDRAVAGLLPTPGSVGDLVGVLSDGTAEMQEQATPALPLTGLLALTTLFVGLVAVVVDLVTVAGRRGALAGLALLVLVCVPVATVTGAVGLPALVAPAIGFAVLLRADQRRVLGGLHGWTGGTGAALRIGVAALAAALVLGPLVPTLQEGSFATGLGGGAGGATGTALDPAAELRGQLTRGEPIDLLRVDASVEDLGYLRAVALDEYDPVDGWTLSNLDGQRTVAEAESLAPLPPRQLARPVTAEIEVLEHDDRFLPVPTSPLSVQVAGNAEDWRFDVPTGTVFGRDVTTAGQRYRVTANEPRPSAELLSGAPPMAADRPVQERFAALPPLDPAIGELTAQLTSGAPTPYEAVRRIQAYLTDRSNGFVYSLSTAPGTSGDDLVDFLRLKRGYCEQYAGAMAVLVRQAGMPARVAMGYTPGSVQDDGSRLITSDDAHAWVEVYFQAYGWVPFDPTPIAVDRRVQLPWSPRTSAEQDVTPTAPGSAPTAAPPVEVPREDRVPEAAPQAAARPEEATSLRPVLAGVGAVTLAAVLLILPGSLRALQRRRRLAGGDAAQLWDELTASAVDLGMRLHPSWTPRRIAGALTDAATPGAAAAFGELARAEETATFGRPGSSPGDPRLAATLRTARQALVGAQPWPRRLRARVWPVSLVSGVRDTTARWARNAAGRRPGRTTAGG</sequence>
<comment type="caution">
    <text evidence="4">The sequence shown here is derived from an EMBL/GenBank/DDBJ whole genome shotgun (WGS) entry which is preliminary data.</text>
</comment>
<feature type="transmembrane region" description="Helical" evidence="2">
    <location>
        <begin position="611"/>
        <end position="631"/>
    </location>
</feature>
<feature type="domain" description="Transglutaminase-like" evidence="3">
    <location>
        <begin position="477"/>
        <end position="547"/>
    </location>
</feature>
<keyword evidence="2" id="KW-1133">Transmembrane helix</keyword>